<evidence type="ECO:0000256" key="1">
    <source>
        <dbReference type="SAM" id="MobiDB-lite"/>
    </source>
</evidence>
<feature type="region of interest" description="Disordered" evidence="1">
    <location>
        <begin position="38"/>
        <end position="57"/>
    </location>
</feature>
<proteinExistence type="predicted"/>
<evidence type="ECO:0000313" key="3">
    <source>
        <dbReference type="Proteomes" id="UP000036987"/>
    </source>
</evidence>
<feature type="compositionally biased region" description="Basic and acidic residues" evidence="1">
    <location>
        <begin position="38"/>
        <end position="48"/>
    </location>
</feature>
<protein>
    <submittedName>
        <fullName evidence="2">Uncharacterized protein</fullName>
    </submittedName>
</protein>
<dbReference type="OrthoDB" id="1742041at2759"/>
<reference evidence="3" key="1">
    <citation type="journal article" date="2016" name="Nature">
        <title>The genome of the seagrass Zostera marina reveals angiosperm adaptation to the sea.</title>
        <authorList>
            <person name="Olsen J.L."/>
            <person name="Rouze P."/>
            <person name="Verhelst B."/>
            <person name="Lin Y.-C."/>
            <person name="Bayer T."/>
            <person name="Collen J."/>
            <person name="Dattolo E."/>
            <person name="De Paoli E."/>
            <person name="Dittami S."/>
            <person name="Maumus F."/>
            <person name="Michel G."/>
            <person name="Kersting A."/>
            <person name="Lauritano C."/>
            <person name="Lohaus R."/>
            <person name="Toepel M."/>
            <person name="Tonon T."/>
            <person name="Vanneste K."/>
            <person name="Amirebrahimi M."/>
            <person name="Brakel J."/>
            <person name="Bostroem C."/>
            <person name="Chovatia M."/>
            <person name="Grimwood J."/>
            <person name="Jenkins J.W."/>
            <person name="Jueterbock A."/>
            <person name="Mraz A."/>
            <person name="Stam W.T."/>
            <person name="Tice H."/>
            <person name="Bornberg-Bauer E."/>
            <person name="Green P.J."/>
            <person name="Pearson G.A."/>
            <person name="Procaccini G."/>
            <person name="Duarte C.M."/>
            <person name="Schmutz J."/>
            <person name="Reusch T.B.H."/>
            <person name="Van de Peer Y."/>
        </authorList>
    </citation>
    <scope>NUCLEOTIDE SEQUENCE [LARGE SCALE GENOMIC DNA]</scope>
    <source>
        <strain evidence="3">cv. Finnish</strain>
    </source>
</reference>
<organism evidence="2 3">
    <name type="scientific">Zostera marina</name>
    <name type="common">Eelgrass</name>
    <dbReference type="NCBI Taxonomy" id="29655"/>
    <lineage>
        <taxon>Eukaryota</taxon>
        <taxon>Viridiplantae</taxon>
        <taxon>Streptophyta</taxon>
        <taxon>Embryophyta</taxon>
        <taxon>Tracheophyta</taxon>
        <taxon>Spermatophyta</taxon>
        <taxon>Magnoliopsida</taxon>
        <taxon>Liliopsida</taxon>
        <taxon>Zosteraceae</taxon>
        <taxon>Zostera</taxon>
    </lineage>
</organism>
<dbReference type="EMBL" id="LFYR01001599">
    <property type="protein sequence ID" value="KMZ60655.1"/>
    <property type="molecule type" value="Genomic_DNA"/>
</dbReference>
<gene>
    <name evidence="2" type="ORF">ZOSMA_584G00010</name>
</gene>
<evidence type="ECO:0000313" key="2">
    <source>
        <dbReference type="EMBL" id="KMZ60655.1"/>
    </source>
</evidence>
<accession>A0A0K9NXL1</accession>
<dbReference type="Proteomes" id="UP000036987">
    <property type="component" value="Unassembled WGS sequence"/>
</dbReference>
<name>A0A0K9NXL1_ZOSMR</name>
<feature type="non-terminal residue" evidence="2">
    <location>
        <position position="117"/>
    </location>
</feature>
<sequence length="117" mass="13521">MTLSLFVFNAHAFPDVPERYARADNFYPRDLRGFRPDFRPRFGPDRPENVTSGSLPDSELPLPLRVLDGRGIDPTVVRSVVGESLYMRQNIWYLRRWIITGAIIPALKHRIPSELRS</sequence>
<dbReference type="AlphaFoldDB" id="A0A0K9NXL1"/>
<comment type="caution">
    <text evidence="2">The sequence shown here is derived from an EMBL/GenBank/DDBJ whole genome shotgun (WGS) entry which is preliminary data.</text>
</comment>
<keyword evidence="3" id="KW-1185">Reference proteome</keyword>